<reference evidence="2" key="1">
    <citation type="submission" date="2021-01" db="UniProtKB">
        <authorList>
            <consortium name="EnsemblPlants"/>
        </authorList>
    </citation>
    <scope>IDENTIFICATION</scope>
</reference>
<evidence type="ECO:0000313" key="2">
    <source>
        <dbReference type="EnsemblPlants" id="Kaladp0247s0012.1.v1.1.CDS.1"/>
    </source>
</evidence>
<accession>A0A7N0V7B7</accession>
<dbReference type="Gramene" id="Kaladp0247s0012.1.v1.1">
    <property type="protein sequence ID" value="Kaladp0247s0012.1.v1.1.CDS.1"/>
    <property type="gene ID" value="Kaladp0247s0012.v1.1"/>
</dbReference>
<protein>
    <submittedName>
        <fullName evidence="2">Uncharacterized protein</fullName>
    </submittedName>
</protein>
<evidence type="ECO:0000313" key="3">
    <source>
        <dbReference type="Proteomes" id="UP000594263"/>
    </source>
</evidence>
<dbReference type="AlphaFoldDB" id="A0A7N0V7B7"/>
<dbReference type="EnsemblPlants" id="Kaladp0247s0012.1.v1.1">
    <property type="protein sequence ID" value="Kaladp0247s0012.1.v1.1.CDS.1"/>
    <property type="gene ID" value="Kaladp0247s0012.v1.1"/>
</dbReference>
<proteinExistence type="predicted"/>
<dbReference type="PANTHER" id="PTHR33621">
    <property type="entry name" value="ASPARTIC/GLUTAMIC ACID-RICH PROTEIN"/>
    <property type="match status" value="1"/>
</dbReference>
<dbReference type="Proteomes" id="UP000594263">
    <property type="component" value="Unplaced"/>
</dbReference>
<sequence>MDFHGLPRKQLQALCKQNKIPANMTNVAMADALASLDHVEGVEEVVQPQSARKAEAGSPKVPRTATRTSTRAKKLALESTGTVSLSGARTRKKLVDDDAVEEEKKEAGKTPAVASSRKRAPAAASRKKMEVPPMQKVYGTRSSVRLIENKLSEMCLGESGKRNQPIKIDDELSSEMTESEIKAESEMCEEKALDSDEVKYCQVSDQLVEAVDIADVIQVNEASNKDHKGVVVTEEVEKTTEEVFAEEAVGAMGDSYVEKDLKIVSDGASSLGTSEVSAQPVEAVDSTGVDQVNEVSNNTAGDIVVTGEVENAIAEDYAGEAVGAKGSADAGKDLKIANDGVSSLGTSDVSAQLVEVVDSTIQVNEVSSYGITDIVATEEGKKAASEGFADEPVEAMGTADAVKDLELASDCVSGLVAVEMIGKASPEKFVEKTFAVSEVASRLGSPEMVEIAAGEKELEIASEAAVTDLQVKEDVVLKSLADHENENARNIFVDLVTSDDLNLQDSTYAEEHTEDFKCGVDEKETFECSVPKPVTVTVEVKPASEESIKMSPFSARIANLGNTPYPKPQPSLQRFVFKEALAIDYVNKENMVDNSLLTEESIKKPEMNYDVMSMRQLRKMVKAMSISTPGDIEEDDNTTKDTVKHTVRPRHALKRLPDYTQI</sequence>
<dbReference type="PANTHER" id="PTHR33621:SF2">
    <property type="entry name" value="RIBOSOMAL L1 DOMAIN-CONTAINING PROTEIN"/>
    <property type="match status" value="1"/>
</dbReference>
<feature type="region of interest" description="Disordered" evidence="1">
    <location>
        <begin position="47"/>
        <end position="131"/>
    </location>
</feature>
<evidence type="ECO:0000256" key="1">
    <source>
        <dbReference type="SAM" id="MobiDB-lite"/>
    </source>
</evidence>
<organism evidence="2 3">
    <name type="scientific">Kalanchoe fedtschenkoi</name>
    <name type="common">Lavender scallops</name>
    <name type="synonym">South American air plant</name>
    <dbReference type="NCBI Taxonomy" id="63787"/>
    <lineage>
        <taxon>Eukaryota</taxon>
        <taxon>Viridiplantae</taxon>
        <taxon>Streptophyta</taxon>
        <taxon>Embryophyta</taxon>
        <taxon>Tracheophyta</taxon>
        <taxon>Spermatophyta</taxon>
        <taxon>Magnoliopsida</taxon>
        <taxon>eudicotyledons</taxon>
        <taxon>Gunneridae</taxon>
        <taxon>Pentapetalae</taxon>
        <taxon>Saxifragales</taxon>
        <taxon>Crassulaceae</taxon>
        <taxon>Kalanchoe</taxon>
    </lineage>
</organism>
<keyword evidence="3" id="KW-1185">Reference proteome</keyword>
<name>A0A7N0V7B7_KALFE</name>